<comment type="caution">
    <text evidence="1">The sequence shown here is derived from an EMBL/GenBank/DDBJ whole genome shotgun (WGS) entry which is preliminary data.</text>
</comment>
<dbReference type="Proteomes" id="UP000253597">
    <property type="component" value="Unassembled WGS sequence"/>
</dbReference>
<proteinExistence type="predicted"/>
<gene>
    <name evidence="1" type="ORF">DR116_0016195</name>
</gene>
<dbReference type="EMBL" id="QNGD03000007">
    <property type="protein sequence ID" value="RWQ73575.1"/>
    <property type="molecule type" value="Genomic_DNA"/>
</dbReference>
<name>A0A9X8NVC4_BACCE</name>
<sequence length="188" mass="22342">MENKIRVGTIIQIFSEERLNRIYIVSKLSIDRFIQGKYALISTNGHHFLNMYFSSLEDLELQLELEDSWRILNINVEKLLLEKASEEQLKEIIVNHSKNNMIIDQWNIEKEYSSIYKLEDVIRNFINGLSGRYGFLKNTKIKKEKNIHIYYKGDLFLDIGIKLEIRIELINDEKKQTQTWKCKAKLIS</sequence>
<organism evidence="1 2">
    <name type="scientific">Bacillus cereus</name>
    <dbReference type="NCBI Taxonomy" id="1396"/>
    <lineage>
        <taxon>Bacteria</taxon>
        <taxon>Bacillati</taxon>
        <taxon>Bacillota</taxon>
        <taxon>Bacilli</taxon>
        <taxon>Bacillales</taxon>
        <taxon>Bacillaceae</taxon>
        <taxon>Bacillus</taxon>
        <taxon>Bacillus cereus group</taxon>
    </lineage>
</organism>
<protein>
    <submittedName>
        <fullName evidence="1">Uncharacterized protein</fullName>
    </submittedName>
</protein>
<accession>A0A9X8NVC4</accession>
<dbReference type="RefSeq" id="WP_113303635.1">
    <property type="nucleotide sequence ID" value="NZ_QNGD03000007.1"/>
</dbReference>
<reference evidence="1 2" key="1">
    <citation type="submission" date="2019-01" db="EMBL/GenBank/DDBJ databases">
        <title>Draft genome sequence of heavy metal resistant Bacillus cereus NWUAB01.</title>
        <authorList>
            <person name="Babalola O."/>
            <person name="Aremu B.R."/>
            <person name="Ayangbenro A.S."/>
        </authorList>
    </citation>
    <scope>NUCLEOTIDE SEQUENCE [LARGE SCALE GENOMIC DNA]</scope>
    <source>
        <strain evidence="1 2">NWUAB01</strain>
    </source>
</reference>
<evidence type="ECO:0000313" key="2">
    <source>
        <dbReference type="Proteomes" id="UP000253597"/>
    </source>
</evidence>
<dbReference type="AlphaFoldDB" id="A0A9X8NVC4"/>
<evidence type="ECO:0000313" key="1">
    <source>
        <dbReference type="EMBL" id="RWQ73575.1"/>
    </source>
</evidence>